<evidence type="ECO:0000313" key="3">
    <source>
        <dbReference type="Proteomes" id="UP001159363"/>
    </source>
</evidence>
<comment type="caution">
    <text evidence="2">The sequence shown here is derived from an EMBL/GenBank/DDBJ whole genome shotgun (WGS) entry which is preliminary data.</text>
</comment>
<gene>
    <name evidence="2" type="ORF">PR048_032319</name>
</gene>
<accession>A0ABQ9G616</accession>
<evidence type="ECO:0000256" key="1">
    <source>
        <dbReference type="SAM" id="MobiDB-lite"/>
    </source>
</evidence>
<feature type="region of interest" description="Disordered" evidence="1">
    <location>
        <begin position="1"/>
        <end position="26"/>
    </location>
</feature>
<name>A0ABQ9G616_9NEOP</name>
<protein>
    <submittedName>
        <fullName evidence="2">Uncharacterized protein</fullName>
    </submittedName>
</protein>
<keyword evidence="3" id="KW-1185">Reference proteome</keyword>
<evidence type="ECO:0000313" key="2">
    <source>
        <dbReference type="EMBL" id="KAJ8866476.1"/>
    </source>
</evidence>
<sequence length="217" mass="23895">MYPRLAFNPADRRPQTTGAGGMGVGDEEWVVGGEGVGTRREAVSKSIPGKGVFRLSYITPARGAPTRPRSKYSGRIQDGARINSGWLDYWNPPRRTGFDFRDGVAPGFLHVDIVLNDAVGRRVFSVISRFPPARAFRRCCVLSPLHIGSQNLDVKRQRARSSSASVATLMNFSRFELFSFVATDRCAGDRLIARVGWTPASEAQKRGCDTGDTNTHY</sequence>
<dbReference type="EMBL" id="JARBHB010000016">
    <property type="protein sequence ID" value="KAJ8866476.1"/>
    <property type="molecule type" value="Genomic_DNA"/>
</dbReference>
<organism evidence="2 3">
    <name type="scientific">Dryococelus australis</name>
    <dbReference type="NCBI Taxonomy" id="614101"/>
    <lineage>
        <taxon>Eukaryota</taxon>
        <taxon>Metazoa</taxon>
        <taxon>Ecdysozoa</taxon>
        <taxon>Arthropoda</taxon>
        <taxon>Hexapoda</taxon>
        <taxon>Insecta</taxon>
        <taxon>Pterygota</taxon>
        <taxon>Neoptera</taxon>
        <taxon>Polyneoptera</taxon>
        <taxon>Phasmatodea</taxon>
        <taxon>Verophasmatodea</taxon>
        <taxon>Anareolatae</taxon>
        <taxon>Phasmatidae</taxon>
        <taxon>Eurycanthinae</taxon>
        <taxon>Dryococelus</taxon>
    </lineage>
</organism>
<dbReference type="Proteomes" id="UP001159363">
    <property type="component" value="Chromosome 15"/>
</dbReference>
<proteinExistence type="predicted"/>
<reference evidence="2 3" key="1">
    <citation type="submission" date="2023-02" db="EMBL/GenBank/DDBJ databases">
        <title>LHISI_Scaffold_Assembly.</title>
        <authorList>
            <person name="Stuart O.P."/>
            <person name="Cleave R."/>
            <person name="Magrath M.J.L."/>
            <person name="Mikheyev A.S."/>
        </authorList>
    </citation>
    <scope>NUCLEOTIDE SEQUENCE [LARGE SCALE GENOMIC DNA]</scope>
    <source>
        <strain evidence="2">Daus_M_001</strain>
        <tissue evidence="2">Leg muscle</tissue>
    </source>
</reference>